<name>A0A7J6X6U4_THATH</name>
<dbReference type="EMBL" id="JABWDY010005872">
    <property type="protein sequence ID" value="KAF5204092.1"/>
    <property type="molecule type" value="Genomic_DNA"/>
</dbReference>
<evidence type="ECO:0000313" key="1">
    <source>
        <dbReference type="EMBL" id="KAF5204092.1"/>
    </source>
</evidence>
<reference evidence="1 2" key="1">
    <citation type="submission" date="2020-06" db="EMBL/GenBank/DDBJ databases">
        <title>Transcriptomic and genomic resources for Thalictrum thalictroides and T. hernandezii: Facilitating candidate gene discovery in an emerging model plant lineage.</title>
        <authorList>
            <person name="Arias T."/>
            <person name="Riano-Pachon D.M."/>
            <person name="Di Stilio V.S."/>
        </authorList>
    </citation>
    <scope>NUCLEOTIDE SEQUENCE [LARGE SCALE GENOMIC DNA]</scope>
    <source>
        <strain evidence="2">cv. WT478/WT964</strain>
        <tissue evidence="1">Leaves</tissue>
    </source>
</reference>
<protein>
    <submittedName>
        <fullName evidence="1">Uncharacterized protein</fullName>
    </submittedName>
</protein>
<dbReference type="Proteomes" id="UP000554482">
    <property type="component" value="Unassembled WGS sequence"/>
</dbReference>
<evidence type="ECO:0000313" key="2">
    <source>
        <dbReference type="Proteomes" id="UP000554482"/>
    </source>
</evidence>
<dbReference type="AlphaFoldDB" id="A0A7J6X6U4"/>
<gene>
    <name evidence="1" type="ORF">FRX31_006321</name>
</gene>
<organism evidence="1 2">
    <name type="scientific">Thalictrum thalictroides</name>
    <name type="common">Rue-anemone</name>
    <name type="synonym">Anemone thalictroides</name>
    <dbReference type="NCBI Taxonomy" id="46969"/>
    <lineage>
        <taxon>Eukaryota</taxon>
        <taxon>Viridiplantae</taxon>
        <taxon>Streptophyta</taxon>
        <taxon>Embryophyta</taxon>
        <taxon>Tracheophyta</taxon>
        <taxon>Spermatophyta</taxon>
        <taxon>Magnoliopsida</taxon>
        <taxon>Ranunculales</taxon>
        <taxon>Ranunculaceae</taxon>
        <taxon>Thalictroideae</taxon>
        <taxon>Thalictrum</taxon>
    </lineage>
</organism>
<comment type="caution">
    <text evidence="1">The sequence shown here is derived from an EMBL/GenBank/DDBJ whole genome shotgun (WGS) entry which is preliminary data.</text>
</comment>
<accession>A0A7J6X6U4</accession>
<sequence>MSPDLVVDLGEEPLNPVNHLYGQRQRRSRSLRRGLHIYRNPLGFGPRNQLLRNEIARLGNRRGRSRTRTVGKENVEAQAPGPIMNDAPSSSSNEVSKVCETPIMSTECGNFSSRREDLIREMAISLRRSSHEGDLRNLINWVVIPLAQDLGLSSSLGRVGQERLFSELASQDNLVASVPSNTVNAIGKSGEGGAEVEPRVHFVDNVA</sequence>
<proteinExistence type="predicted"/>
<keyword evidence="2" id="KW-1185">Reference proteome</keyword>